<dbReference type="SUPFAM" id="SSF51338">
    <property type="entry name" value="Composite domain of metallo-dependent hydrolases"/>
    <property type="match status" value="1"/>
</dbReference>
<dbReference type="EMBL" id="JBHSGB010000010">
    <property type="protein sequence ID" value="MFC4655792.1"/>
    <property type="molecule type" value="Genomic_DNA"/>
</dbReference>
<dbReference type="Proteomes" id="UP001595962">
    <property type="component" value="Unassembled WGS sequence"/>
</dbReference>
<dbReference type="PANTHER" id="PTHR43135:SF3">
    <property type="entry name" value="ALPHA-D-RIBOSE 1-METHYLPHOSPHONATE 5-TRIPHOSPHATE DIPHOSPHATASE"/>
    <property type="match status" value="1"/>
</dbReference>
<sequence>MKLSVFKLALLAAFSSTVLANDIVPAAAQSAPILLTDATVHTVTHGTLQSTDVLLVDGKISAIGADLTAPAGAKVVDLSGKHLYPGLIALANQLGLTEIEAVRSTDDTTEVTQTNPDLKAQIAYNADSEVIPTIRSNGFAYSMVYPNGSMLMGQSALMQLDAWNWQDATVSDSVALHLKWPKADLQTSPWRPQKPDDIRKQSAKDLAQLYSYFKTAKAYADAVKAGTQVAVDSRWQAMIPVFAGQKPVFVHADDQRQIEQALQLQQQYGFAMTVVGGRDAWRVAPQLAAAKVSVIYTTPYGIPERADEASSQSFRTPAQLAKAGVKFALSLDGYWDTRNVVFAAGQAISYGLDKDVALRSVTLDAAAIAGVADKIGSIEVGKAATLVVSDGDIFDYLGHKVRYLWIDGRQVDLSSRHTQLRDKYQQRYQHAN</sequence>
<evidence type="ECO:0000259" key="2">
    <source>
        <dbReference type="Pfam" id="PF01979"/>
    </source>
</evidence>
<dbReference type="InterPro" id="IPR032466">
    <property type="entry name" value="Metal_Hydrolase"/>
</dbReference>
<keyword evidence="1" id="KW-0732">Signal</keyword>
<keyword evidence="4" id="KW-1185">Reference proteome</keyword>
<dbReference type="Gene3D" id="3.20.20.140">
    <property type="entry name" value="Metal-dependent hydrolases"/>
    <property type="match status" value="1"/>
</dbReference>
<dbReference type="InterPro" id="IPR011059">
    <property type="entry name" value="Metal-dep_hydrolase_composite"/>
</dbReference>
<dbReference type="PANTHER" id="PTHR43135">
    <property type="entry name" value="ALPHA-D-RIBOSE 1-METHYLPHOSPHONATE 5-TRIPHOSPHATE DIPHOSPHATASE"/>
    <property type="match status" value="1"/>
</dbReference>
<organism evidence="3 4">
    <name type="scientific">Rheinheimera marina</name>
    <dbReference type="NCBI Taxonomy" id="1774958"/>
    <lineage>
        <taxon>Bacteria</taxon>
        <taxon>Pseudomonadati</taxon>
        <taxon>Pseudomonadota</taxon>
        <taxon>Gammaproteobacteria</taxon>
        <taxon>Chromatiales</taxon>
        <taxon>Chromatiaceae</taxon>
        <taxon>Rheinheimera</taxon>
    </lineage>
</organism>
<feature type="domain" description="Amidohydrolase-related" evidence="2">
    <location>
        <begin position="307"/>
        <end position="411"/>
    </location>
</feature>
<dbReference type="Pfam" id="PF01979">
    <property type="entry name" value="Amidohydro_1"/>
    <property type="match status" value="1"/>
</dbReference>
<dbReference type="SUPFAM" id="SSF51556">
    <property type="entry name" value="Metallo-dependent hydrolases"/>
    <property type="match status" value="1"/>
</dbReference>
<evidence type="ECO:0000313" key="4">
    <source>
        <dbReference type="Proteomes" id="UP001595962"/>
    </source>
</evidence>
<name>A0ABV9JND8_9GAMM</name>
<evidence type="ECO:0000256" key="1">
    <source>
        <dbReference type="SAM" id="SignalP"/>
    </source>
</evidence>
<dbReference type="RefSeq" id="WP_377334275.1">
    <property type="nucleotide sequence ID" value="NZ_JBHSGB010000010.1"/>
</dbReference>
<dbReference type="InterPro" id="IPR051781">
    <property type="entry name" value="Metallo-dep_Hydrolase"/>
</dbReference>
<gene>
    <name evidence="3" type="ORF">ACFO3I_12325</name>
</gene>
<feature type="chain" id="PRO_5047342693" evidence="1">
    <location>
        <begin position="21"/>
        <end position="432"/>
    </location>
</feature>
<accession>A0ABV9JND8</accession>
<comment type="caution">
    <text evidence="3">The sequence shown here is derived from an EMBL/GenBank/DDBJ whole genome shotgun (WGS) entry which is preliminary data.</text>
</comment>
<evidence type="ECO:0000313" key="3">
    <source>
        <dbReference type="EMBL" id="MFC4655792.1"/>
    </source>
</evidence>
<protein>
    <submittedName>
        <fullName evidence="3">Amidohydrolase family protein</fullName>
    </submittedName>
</protein>
<dbReference type="Gene3D" id="2.30.40.10">
    <property type="entry name" value="Urease, subunit C, domain 1"/>
    <property type="match status" value="1"/>
</dbReference>
<proteinExistence type="predicted"/>
<reference evidence="4" key="1">
    <citation type="journal article" date="2019" name="Int. J. Syst. Evol. Microbiol.">
        <title>The Global Catalogue of Microorganisms (GCM) 10K type strain sequencing project: providing services to taxonomists for standard genome sequencing and annotation.</title>
        <authorList>
            <consortium name="The Broad Institute Genomics Platform"/>
            <consortium name="The Broad Institute Genome Sequencing Center for Infectious Disease"/>
            <person name="Wu L."/>
            <person name="Ma J."/>
        </authorList>
    </citation>
    <scope>NUCLEOTIDE SEQUENCE [LARGE SCALE GENOMIC DNA]</scope>
    <source>
        <strain evidence="4">DT28</strain>
    </source>
</reference>
<dbReference type="InterPro" id="IPR006680">
    <property type="entry name" value="Amidohydro-rel"/>
</dbReference>
<feature type="signal peptide" evidence="1">
    <location>
        <begin position="1"/>
        <end position="20"/>
    </location>
</feature>